<name>A0A8S1R1J9_9CILI</name>
<organism evidence="1 2">
    <name type="scientific">Paramecium sonneborni</name>
    <dbReference type="NCBI Taxonomy" id="65129"/>
    <lineage>
        <taxon>Eukaryota</taxon>
        <taxon>Sar</taxon>
        <taxon>Alveolata</taxon>
        <taxon>Ciliophora</taxon>
        <taxon>Intramacronucleata</taxon>
        <taxon>Oligohymenophorea</taxon>
        <taxon>Peniculida</taxon>
        <taxon>Parameciidae</taxon>
        <taxon>Paramecium</taxon>
    </lineage>
</organism>
<reference evidence="1" key="1">
    <citation type="submission" date="2021-01" db="EMBL/GenBank/DDBJ databases">
        <authorList>
            <consortium name="Genoscope - CEA"/>
            <person name="William W."/>
        </authorList>
    </citation>
    <scope>NUCLEOTIDE SEQUENCE</scope>
</reference>
<accession>A0A8S1R1J9</accession>
<sequence length="125" mass="15254">MHLQFIDMDATSMRFQNKQFYFAFDKGTLDPLQCGYYIKKLIKLLNHSFLLVTLLIKKEFQYHILRIISNKILKIEIFMKLKSNYLVRQNQLILRLKDEPLRYRLKDKDSFVQYINQIGITRRYI</sequence>
<proteinExistence type="predicted"/>
<evidence type="ECO:0000313" key="2">
    <source>
        <dbReference type="Proteomes" id="UP000692954"/>
    </source>
</evidence>
<gene>
    <name evidence="1" type="ORF">PSON_ATCC_30995.1.T1310032</name>
</gene>
<dbReference type="AlphaFoldDB" id="A0A8S1R1J9"/>
<dbReference type="Proteomes" id="UP000692954">
    <property type="component" value="Unassembled WGS sequence"/>
</dbReference>
<comment type="caution">
    <text evidence="1">The sequence shown here is derived from an EMBL/GenBank/DDBJ whole genome shotgun (WGS) entry which is preliminary data.</text>
</comment>
<keyword evidence="2" id="KW-1185">Reference proteome</keyword>
<dbReference type="EMBL" id="CAJJDN010000131">
    <property type="protein sequence ID" value="CAD8121234.1"/>
    <property type="molecule type" value="Genomic_DNA"/>
</dbReference>
<evidence type="ECO:0000313" key="1">
    <source>
        <dbReference type="EMBL" id="CAD8121234.1"/>
    </source>
</evidence>
<dbReference type="OrthoDB" id="411785at2759"/>
<protein>
    <submittedName>
        <fullName evidence="1">Uncharacterized protein</fullName>
    </submittedName>
</protein>